<protein>
    <recommendedName>
        <fullName evidence="4">Nitroimidazol reductase NimA, pyridoxamine 5'-phosphate oxidase superfamily</fullName>
    </recommendedName>
</protein>
<feature type="region of interest" description="Disordered" evidence="1">
    <location>
        <begin position="197"/>
        <end position="227"/>
    </location>
</feature>
<dbReference type="InterPro" id="IPR012349">
    <property type="entry name" value="Split_barrel_FMN-bd"/>
</dbReference>
<dbReference type="Proteomes" id="UP000597656">
    <property type="component" value="Unassembled WGS sequence"/>
</dbReference>
<evidence type="ECO:0000313" key="3">
    <source>
        <dbReference type="Proteomes" id="UP000597656"/>
    </source>
</evidence>
<evidence type="ECO:0000313" key="2">
    <source>
        <dbReference type="EMBL" id="GGM79962.1"/>
    </source>
</evidence>
<dbReference type="InterPro" id="IPR024747">
    <property type="entry name" value="Pyridox_Oxase-rel"/>
</dbReference>
<evidence type="ECO:0008006" key="4">
    <source>
        <dbReference type="Google" id="ProtNLM"/>
    </source>
</evidence>
<accession>A0ABQ2HFJ3</accession>
<comment type="caution">
    <text evidence="2">The sequence shown here is derived from an EMBL/GenBank/DDBJ whole genome shotgun (WGS) entry which is preliminary data.</text>
</comment>
<dbReference type="SUPFAM" id="SSF50475">
    <property type="entry name" value="FMN-binding split barrel"/>
    <property type="match status" value="1"/>
</dbReference>
<dbReference type="PANTHER" id="PTHR34071:SF2">
    <property type="entry name" value="FLAVIN-NUCLEOTIDE-BINDING PROTEIN"/>
    <property type="match status" value="1"/>
</dbReference>
<proteinExistence type="predicted"/>
<dbReference type="Gene3D" id="2.30.110.10">
    <property type="entry name" value="Electron Transport, Fmn-binding Protein, Chain A"/>
    <property type="match status" value="1"/>
</dbReference>
<dbReference type="Pfam" id="PF12900">
    <property type="entry name" value="Pyridox_ox_2"/>
    <property type="match status" value="1"/>
</dbReference>
<keyword evidence="3" id="KW-1185">Reference proteome</keyword>
<gene>
    <name evidence="2" type="ORF">GCM10011609_14700</name>
</gene>
<dbReference type="RefSeq" id="WP_189153852.1">
    <property type="nucleotide sequence ID" value="NZ_BMNC01000002.1"/>
</dbReference>
<dbReference type="EMBL" id="BMNC01000002">
    <property type="protein sequence ID" value="GGM79962.1"/>
    <property type="molecule type" value="Genomic_DNA"/>
</dbReference>
<sequence length="227" mass="24727">MTSDVQLSPTPRSTVVRGKKRAVEDRQVLYDVLDAGMVCHLAVEVDGAPFLIPTAYGRDGNRIFLHGSTGSRSIRSMIEGKPVCVAVTLVDGVVYSRSVFHHSMNYRSAIIHGTAKVAEDPEHALRVIVEHVTPGSWDYARSPSKKELAQTVALEIDLTEASVKVRDGGPGEEPSDLEANLVWAGHMPLVQSWGAPVPHETDRAIPPHVGGRRDETSRLAAERQQVN</sequence>
<organism evidence="2 3">
    <name type="scientific">Lentzea pudingi</name>
    <dbReference type="NCBI Taxonomy" id="1789439"/>
    <lineage>
        <taxon>Bacteria</taxon>
        <taxon>Bacillati</taxon>
        <taxon>Actinomycetota</taxon>
        <taxon>Actinomycetes</taxon>
        <taxon>Pseudonocardiales</taxon>
        <taxon>Pseudonocardiaceae</taxon>
        <taxon>Lentzea</taxon>
    </lineage>
</organism>
<reference evidence="3" key="1">
    <citation type="journal article" date="2019" name="Int. J. Syst. Evol. Microbiol.">
        <title>The Global Catalogue of Microorganisms (GCM) 10K type strain sequencing project: providing services to taxonomists for standard genome sequencing and annotation.</title>
        <authorList>
            <consortium name="The Broad Institute Genomics Platform"/>
            <consortium name="The Broad Institute Genome Sequencing Center for Infectious Disease"/>
            <person name="Wu L."/>
            <person name="Ma J."/>
        </authorList>
    </citation>
    <scope>NUCLEOTIDE SEQUENCE [LARGE SCALE GENOMIC DNA]</scope>
    <source>
        <strain evidence="3">CGMCC 4.7319</strain>
    </source>
</reference>
<evidence type="ECO:0000256" key="1">
    <source>
        <dbReference type="SAM" id="MobiDB-lite"/>
    </source>
</evidence>
<dbReference type="PANTHER" id="PTHR34071">
    <property type="entry name" value="5-NITROIMIDAZOLE ANTIBIOTICS RESISTANCE PROTEIN, NIMA-FAMILY-RELATED PROTEIN-RELATED"/>
    <property type="match status" value="1"/>
</dbReference>
<name>A0ABQ2HFJ3_9PSEU</name>
<feature type="compositionally biased region" description="Basic and acidic residues" evidence="1">
    <location>
        <begin position="199"/>
        <end position="221"/>
    </location>
</feature>